<organism evidence="4 5">
    <name type="scientific">Rufibacter latericius</name>
    <dbReference type="NCBI Taxonomy" id="2487040"/>
    <lineage>
        <taxon>Bacteria</taxon>
        <taxon>Pseudomonadati</taxon>
        <taxon>Bacteroidota</taxon>
        <taxon>Cytophagia</taxon>
        <taxon>Cytophagales</taxon>
        <taxon>Hymenobacteraceae</taxon>
        <taxon>Rufibacter</taxon>
    </lineage>
</organism>
<comment type="caution">
    <text evidence="4">The sequence shown here is derived from an EMBL/GenBank/DDBJ whole genome shotgun (WGS) entry which is preliminary data.</text>
</comment>
<evidence type="ECO:0000313" key="5">
    <source>
        <dbReference type="Proteomes" id="UP000272117"/>
    </source>
</evidence>
<evidence type="ECO:0000256" key="1">
    <source>
        <dbReference type="ARBA" id="ARBA00022603"/>
    </source>
</evidence>
<dbReference type="RefSeq" id="WP_123128544.1">
    <property type="nucleotide sequence ID" value="NZ_RJJD01000015.1"/>
</dbReference>
<dbReference type="Proteomes" id="UP000272117">
    <property type="component" value="Unassembled WGS sequence"/>
</dbReference>
<name>A0A3M9MFI0_9BACT</name>
<dbReference type="PANTHER" id="PTHR43861:SF1">
    <property type="entry name" value="TRANS-ACONITATE 2-METHYLTRANSFERASE"/>
    <property type="match status" value="1"/>
</dbReference>
<proteinExistence type="predicted"/>
<sequence length="211" mass="23782">MDRHASTIQTWDQLAAAYQEKFMDLDLYNDTYDRFCDLIPTLNASILEIACGPGNITRYLLSKRPDFRLEATDLAPRMLQLAKENNPTATFRLLDARDLHTLTQTYDGIMCGFCLPYLSRKDCAKLIKDASPLLTTDGTLYLSTIEGDYQNSGYETSSDGQHRMYVYYHSAQDLQSSLEENGFAVVELVRKSYTSAAGASSTHLVFIAKKK</sequence>
<dbReference type="OrthoDB" id="9789123at2"/>
<evidence type="ECO:0000256" key="2">
    <source>
        <dbReference type="ARBA" id="ARBA00022679"/>
    </source>
</evidence>
<dbReference type="EMBL" id="RJJD01000015">
    <property type="protein sequence ID" value="RNI23623.1"/>
    <property type="molecule type" value="Genomic_DNA"/>
</dbReference>
<keyword evidence="2 4" id="KW-0808">Transferase</keyword>
<accession>A0A3M9MFI0</accession>
<keyword evidence="5" id="KW-1185">Reference proteome</keyword>
<evidence type="ECO:0000259" key="3">
    <source>
        <dbReference type="Pfam" id="PF13649"/>
    </source>
</evidence>
<dbReference type="SUPFAM" id="SSF53335">
    <property type="entry name" value="S-adenosyl-L-methionine-dependent methyltransferases"/>
    <property type="match status" value="1"/>
</dbReference>
<feature type="domain" description="Methyltransferase" evidence="3">
    <location>
        <begin position="46"/>
        <end position="138"/>
    </location>
</feature>
<dbReference type="Gene3D" id="3.40.50.150">
    <property type="entry name" value="Vaccinia Virus protein VP39"/>
    <property type="match status" value="1"/>
</dbReference>
<dbReference type="InterPro" id="IPR041698">
    <property type="entry name" value="Methyltransf_25"/>
</dbReference>
<protein>
    <submittedName>
        <fullName evidence="4">Class I SAM-dependent methyltransferase</fullName>
    </submittedName>
</protein>
<reference evidence="4 5" key="1">
    <citation type="submission" date="2018-11" db="EMBL/GenBank/DDBJ databases">
        <title>Rufibacter latericius sp. nov., isolated from water in Baiyang Lake.</title>
        <authorList>
            <person name="Yang Y."/>
        </authorList>
    </citation>
    <scope>NUCLEOTIDE SEQUENCE [LARGE SCALE GENOMIC DNA]</scope>
    <source>
        <strain evidence="4 5">R-22-1c-1</strain>
    </source>
</reference>
<dbReference type="Pfam" id="PF13649">
    <property type="entry name" value="Methyltransf_25"/>
    <property type="match status" value="1"/>
</dbReference>
<dbReference type="PANTHER" id="PTHR43861">
    <property type="entry name" value="TRANS-ACONITATE 2-METHYLTRANSFERASE-RELATED"/>
    <property type="match status" value="1"/>
</dbReference>
<gene>
    <name evidence="4" type="ORF">EFB08_19040</name>
</gene>
<dbReference type="GO" id="GO:0008168">
    <property type="term" value="F:methyltransferase activity"/>
    <property type="evidence" value="ECO:0007669"/>
    <property type="project" value="UniProtKB-KW"/>
</dbReference>
<evidence type="ECO:0000313" key="4">
    <source>
        <dbReference type="EMBL" id="RNI23623.1"/>
    </source>
</evidence>
<keyword evidence="1 4" id="KW-0489">Methyltransferase</keyword>
<dbReference type="CDD" id="cd02440">
    <property type="entry name" value="AdoMet_MTases"/>
    <property type="match status" value="1"/>
</dbReference>
<dbReference type="InterPro" id="IPR029063">
    <property type="entry name" value="SAM-dependent_MTases_sf"/>
</dbReference>
<dbReference type="GO" id="GO:0032259">
    <property type="term" value="P:methylation"/>
    <property type="evidence" value="ECO:0007669"/>
    <property type="project" value="UniProtKB-KW"/>
</dbReference>
<dbReference type="AlphaFoldDB" id="A0A3M9MFI0"/>